<evidence type="ECO:0000256" key="2">
    <source>
        <dbReference type="ARBA" id="ARBA00005983"/>
    </source>
</evidence>
<comment type="cofactor">
    <cofactor evidence="1">
        <name>Mg(2+)</name>
        <dbReference type="ChEBI" id="CHEBI:18420"/>
    </cofactor>
</comment>
<dbReference type="GO" id="GO:0005886">
    <property type="term" value="C:plasma membrane"/>
    <property type="evidence" value="ECO:0007669"/>
    <property type="project" value="TreeGrafter"/>
</dbReference>
<dbReference type="InterPro" id="IPR016064">
    <property type="entry name" value="NAD/diacylglycerol_kinase_sf"/>
</dbReference>
<dbReference type="Pfam" id="PF00781">
    <property type="entry name" value="DAGK_cat"/>
    <property type="match status" value="1"/>
</dbReference>
<dbReference type="GO" id="GO:0005524">
    <property type="term" value="F:ATP binding"/>
    <property type="evidence" value="ECO:0007669"/>
    <property type="project" value="UniProtKB-KW"/>
</dbReference>
<keyword evidence="12" id="KW-1208">Phospholipid metabolism</keyword>
<dbReference type="PANTHER" id="PTHR12358:SF106">
    <property type="entry name" value="LIPID KINASE YEGS"/>
    <property type="match status" value="1"/>
</dbReference>
<keyword evidence="6" id="KW-0547">Nucleotide-binding</keyword>
<evidence type="ECO:0000256" key="12">
    <source>
        <dbReference type="ARBA" id="ARBA00023264"/>
    </source>
</evidence>
<evidence type="ECO:0000256" key="3">
    <source>
        <dbReference type="ARBA" id="ARBA00022516"/>
    </source>
</evidence>
<keyword evidence="7 14" id="KW-0418">Kinase</keyword>
<dbReference type="SMART" id="SM00046">
    <property type="entry name" value="DAGKc"/>
    <property type="match status" value="1"/>
</dbReference>
<evidence type="ECO:0000256" key="8">
    <source>
        <dbReference type="ARBA" id="ARBA00022840"/>
    </source>
</evidence>
<dbReference type="OrthoDB" id="142078at2"/>
<evidence type="ECO:0000256" key="1">
    <source>
        <dbReference type="ARBA" id="ARBA00001946"/>
    </source>
</evidence>
<dbReference type="STRING" id="29341.RSJ17_15415"/>
<dbReference type="Gene3D" id="3.40.50.10330">
    <property type="entry name" value="Probable inorganic polyphosphate/atp-NAD kinase, domain 1"/>
    <property type="match status" value="1"/>
</dbReference>
<dbReference type="NCBIfam" id="TIGR00147">
    <property type="entry name" value="YegS/Rv2252/BmrU family lipid kinase"/>
    <property type="match status" value="1"/>
</dbReference>
<dbReference type="Pfam" id="PF19279">
    <property type="entry name" value="YegS_C"/>
    <property type="match status" value="1"/>
</dbReference>
<keyword evidence="5" id="KW-0479">Metal-binding</keyword>
<feature type="domain" description="DAGKc" evidence="13">
    <location>
        <begin position="1"/>
        <end position="131"/>
    </location>
</feature>
<name>A0A0C1U0F0_9CLOT</name>
<evidence type="ECO:0000259" key="13">
    <source>
        <dbReference type="PROSITE" id="PS50146"/>
    </source>
</evidence>
<evidence type="ECO:0000256" key="10">
    <source>
        <dbReference type="ARBA" id="ARBA00023098"/>
    </source>
</evidence>
<evidence type="ECO:0000313" key="14">
    <source>
        <dbReference type="EMBL" id="KIE46289.1"/>
    </source>
</evidence>
<dbReference type="PANTHER" id="PTHR12358">
    <property type="entry name" value="SPHINGOSINE KINASE"/>
    <property type="match status" value="1"/>
</dbReference>
<organism evidence="14 15">
    <name type="scientific">Clostridium argentinense CDC 2741</name>
    <dbReference type="NCBI Taxonomy" id="1418104"/>
    <lineage>
        <taxon>Bacteria</taxon>
        <taxon>Bacillati</taxon>
        <taxon>Bacillota</taxon>
        <taxon>Clostridia</taxon>
        <taxon>Eubacteriales</taxon>
        <taxon>Clostridiaceae</taxon>
        <taxon>Clostridium</taxon>
    </lineage>
</organism>
<dbReference type="PROSITE" id="PS50146">
    <property type="entry name" value="DAGK"/>
    <property type="match status" value="1"/>
</dbReference>
<dbReference type="GO" id="GO:0046872">
    <property type="term" value="F:metal ion binding"/>
    <property type="evidence" value="ECO:0007669"/>
    <property type="project" value="UniProtKB-KW"/>
</dbReference>
<keyword evidence="8" id="KW-0067">ATP-binding</keyword>
<keyword evidence="10" id="KW-0443">Lipid metabolism</keyword>
<evidence type="ECO:0000256" key="7">
    <source>
        <dbReference type="ARBA" id="ARBA00022777"/>
    </source>
</evidence>
<dbReference type="SUPFAM" id="SSF111331">
    <property type="entry name" value="NAD kinase/diacylglycerol kinase-like"/>
    <property type="match status" value="1"/>
</dbReference>
<keyword evidence="11" id="KW-0594">Phospholipid biosynthesis</keyword>
<dbReference type="Proteomes" id="UP000031366">
    <property type="component" value="Unassembled WGS sequence"/>
</dbReference>
<keyword evidence="4" id="KW-0808">Transferase</keyword>
<gene>
    <name evidence="14" type="ORF">U732_2022</name>
</gene>
<dbReference type="InterPro" id="IPR001206">
    <property type="entry name" value="Diacylglycerol_kinase_cat_dom"/>
</dbReference>
<dbReference type="GO" id="GO:0008654">
    <property type="term" value="P:phospholipid biosynthetic process"/>
    <property type="evidence" value="ECO:0007669"/>
    <property type="project" value="UniProtKB-KW"/>
</dbReference>
<dbReference type="Gene3D" id="2.60.200.40">
    <property type="match status" value="1"/>
</dbReference>
<dbReference type="InterPro" id="IPR050187">
    <property type="entry name" value="Lipid_Phosphate_FormReg"/>
</dbReference>
<evidence type="ECO:0000256" key="6">
    <source>
        <dbReference type="ARBA" id="ARBA00022741"/>
    </source>
</evidence>
<accession>A0A0C1U0F0</accession>
<comment type="similarity">
    <text evidence="2">Belongs to the diacylglycerol/lipid kinase family.</text>
</comment>
<keyword evidence="3" id="KW-0444">Lipid biosynthesis</keyword>
<dbReference type="EMBL" id="AYSO01000017">
    <property type="protein sequence ID" value="KIE46289.1"/>
    <property type="molecule type" value="Genomic_DNA"/>
</dbReference>
<dbReference type="NCBIfam" id="NF009605">
    <property type="entry name" value="PRK13059.1"/>
    <property type="match status" value="1"/>
</dbReference>
<evidence type="ECO:0000256" key="11">
    <source>
        <dbReference type="ARBA" id="ARBA00023209"/>
    </source>
</evidence>
<dbReference type="InterPro" id="IPR005218">
    <property type="entry name" value="Diacylglycerol/lipid_kinase"/>
</dbReference>
<comment type="caution">
    <text evidence="14">The sequence shown here is derived from an EMBL/GenBank/DDBJ whole genome shotgun (WGS) entry which is preliminary data.</text>
</comment>
<evidence type="ECO:0000313" key="15">
    <source>
        <dbReference type="Proteomes" id="UP000031366"/>
    </source>
</evidence>
<dbReference type="InterPro" id="IPR017438">
    <property type="entry name" value="ATP-NAD_kinase_N"/>
</dbReference>
<reference evidence="14 15" key="1">
    <citation type="journal article" date="2015" name="Infect. Genet. Evol.">
        <title>Genomic sequences of six botulinum neurotoxin-producing strains representing three clostridial species illustrate the mobility and diversity of botulinum neurotoxin genes.</title>
        <authorList>
            <person name="Smith T.J."/>
            <person name="Hill K.K."/>
            <person name="Xie G."/>
            <person name="Foley B.T."/>
            <person name="Williamson C.H."/>
            <person name="Foster J.T."/>
            <person name="Johnson S.L."/>
            <person name="Chertkov O."/>
            <person name="Teshima H."/>
            <person name="Gibbons H.S."/>
            <person name="Johnsky L.A."/>
            <person name="Karavis M.A."/>
            <person name="Smith L.A."/>
        </authorList>
    </citation>
    <scope>NUCLEOTIDE SEQUENCE [LARGE SCALE GENOMIC DNA]</scope>
    <source>
        <strain evidence="14 15">CDC 2741</strain>
    </source>
</reference>
<proteinExistence type="inferred from homology"/>
<keyword evidence="9" id="KW-0460">Magnesium</keyword>
<dbReference type="AlphaFoldDB" id="A0A0C1U0F0"/>
<dbReference type="RefSeq" id="WP_039634012.1">
    <property type="nucleotide sequence ID" value="NZ_AYSO01000017.1"/>
</dbReference>
<keyword evidence="15" id="KW-1185">Reference proteome</keyword>
<protein>
    <submittedName>
        <fullName evidence="14">Lipid kinase, YegS//BmrU family protein</fullName>
    </submittedName>
</protein>
<evidence type="ECO:0000256" key="5">
    <source>
        <dbReference type="ARBA" id="ARBA00022723"/>
    </source>
</evidence>
<sequence>MKKVKFIYNPYSGENAIIDDLDKVIKIHQEYGFFVEPYRIERNKSIEDGFIGIDDNFKYILIAGGDGTIDSVVNHMKKRNIDLPIAVLPVGTANDFAKNIMGMPQDIEKALRQILESKVKYLDLGKINDKYFVNVASTGIFTDVSQKTDTSMKNTMGKLAYYIKGLEQIPNIRKLKVKITSPKVNYDGLMYALLVFNGKTAGNIKLAQKSEADDGLLDVIVIKSDVIKNALNNLFIMATKRDIYDMDGVLCFKTDELIIECDEDIVTDIDGEKGPDFPLYIKCERRALKVLGYLRECNYLS</sequence>
<dbReference type="InterPro" id="IPR045540">
    <property type="entry name" value="YegS/DAGK_C"/>
</dbReference>
<evidence type="ECO:0000256" key="9">
    <source>
        <dbReference type="ARBA" id="ARBA00022842"/>
    </source>
</evidence>
<dbReference type="GO" id="GO:0004143">
    <property type="term" value="F:ATP-dependent diacylglycerol kinase activity"/>
    <property type="evidence" value="ECO:0007669"/>
    <property type="project" value="TreeGrafter"/>
</dbReference>
<evidence type="ECO:0000256" key="4">
    <source>
        <dbReference type="ARBA" id="ARBA00022679"/>
    </source>
</evidence>